<dbReference type="OrthoDB" id="422187at2759"/>
<sequence length="564" mass="63366">MKRALAARRDESTYERRPHLVVSFEDQCLELTPRTVAKQVHELVALRQRVSALEGMLANTALPNMLPPAKTLPPLLDQQAGMTENASLTKLPTVRDGFMDLARHATAPALLPMQAITARRQQPGPHATALPINANTVTSPAKPTKPNPTSFGPALQLGLLSNTLDDPTESSTTATKFIVDHDGSLVVAVSKRSRLYTIIQHITNRATFKDEQIFRLKKMVDAEFGDVISVLESVADEDDVAVVEQKILHLLHTGSPSKWFMHGSPPQFKVDDIPYPLTKIAHNLSTLATHQEVVVLVSSGAYNPVHMLHIRAFYAARQVWLVCDCYKPTTWSPQHIEANYKFPVVGGIISPSHDTYVRTKNRRKPREMIPKTHRLAMLEAATASSSWIEVDKWEITRRRVLDYLSTLTHVREICEHQFPQFKFRVLYVCGVNTIVKLSHTALKDEGFGCTIICRPNQTDMLHKHLGAKWSKIAIVVEDVGVLACELERATSFRVRQALIQGESCSAMVGKNVHEYMVRHRIADKIAGREPWTAEDRLWRAQDLPYVEYSEMEIQSRADVPPLDC</sequence>
<dbReference type="GO" id="GO:0000309">
    <property type="term" value="F:nicotinamide-nucleotide adenylyltransferase activity"/>
    <property type="evidence" value="ECO:0007669"/>
    <property type="project" value="TreeGrafter"/>
</dbReference>
<reference evidence="2" key="2">
    <citation type="submission" date="2019-06" db="EMBL/GenBank/DDBJ databases">
        <title>Genomics analysis of Aphanomyces spp. identifies a new class of oomycete effector associated with host adaptation.</title>
        <authorList>
            <person name="Gaulin E."/>
        </authorList>
    </citation>
    <scope>NUCLEOTIDE SEQUENCE</scope>
    <source>
        <strain evidence="2">CBS 578.67</strain>
    </source>
</reference>
<organism evidence="3 4">
    <name type="scientific">Aphanomyces stellatus</name>
    <dbReference type="NCBI Taxonomy" id="120398"/>
    <lineage>
        <taxon>Eukaryota</taxon>
        <taxon>Sar</taxon>
        <taxon>Stramenopiles</taxon>
        <taxon>Oomycota</taxon>
        <taxon>Saprolegniomycetes</taxon>
        <taxon>Saprolegniales</taxon>
        <taxon>Verrucalvaceae</taxon>
        <taxon>Aphanomyces</taxon>
    </lineage>
</organism>
<dbReference type="AlphaFoldDB" id="A0A485KS16"/>
<reference evidence="3 4" key="1">
    <citation type="submission" date="2019-03" db="EMBL/GenBank/DDBJ databases">
        <authorList>
            <person name="Gaulin E."/>
            <person name="Dumas B."/>
        </authorList>
    </citation>
    <scope>NUCLEOTIDE SEQUENCE [LARGE SCALE GENOMIC DNA]</scope>
    <source>
        <strain evidence="3">CBS 568.67</strain>
    </source>
</reference>
<evidence type="ECO:0000259" key="1">
    <source>
        <dbReference type="Pfam" id="PF01467"/>
    </source>
</evidence>
<dbReference type="EMBL" id="VJMH01005247">
    <property type="protein sequence ID" value="KAF0698322.1"/>
    <property type="molecule type" value="Genomic_DNA"/>
</dbReference>
<dbReference type="PANTHER" id="PTHR12039">
    <property type="entry name" value="NICOTINAMIDE MONONUCLEOTIDE ADENYLYLTRANSFERASE"/>
    <property type="match status" value="1"/>
</dbReference>
<proteinExistence type="predicted"/>
<evidence type="ECO:0000313" key="4">
    <source>
        <dbReference type="Proteomes" id="UP000332933"/>
    </source>
</evidence>
<keyword evidence="4" id="KW-1185">Reference proteome</keyword>
<dbReference type="Pfam" id="PF01467">
    <property type="entry name" value="CTP_transf_like"/>
    <property type="match status" value="1"/>
</dbReference>
<dbReference type="SUPFAM" id="SSF52374">
    <property type="entry name" value="Nucleotidylyl transferase"/>
    <property type="match status" value="1"/>
</dbReference>
<dbReference type="InterPro" id="IPR014729">
    <property type="entry name" value="Rossmann-like_a/b/a_fold"/>
</dbReference>
<dbReference type="PANTHER" id="PTHR12039:SF0">
    <property type="entry name" value="NICOTINAMIDE-NUCLEOTIDE ADENYLYLTRANSFERASE"/>
    <property type="match status" value="1"/>
</dbReference>
<feature type="domain" description="Cytidyltransferase-like" evidence="1">
    <location>
        <begin position="361"/>
        <end position="437"/>
    </location>
</feature>
<evidence type="ECO:0000313" key="3">
    <source>
        <dbReference type="EMBL" id="VFT87910.1"/>
    </source>
</evidence>
<dbReference type="GO" id="GO:0009435">
    <property type="term" value="P:NAD+ biosynthetic process"/>
    <property type="evidence" value="ECO:0007669"/>
    <property type="project" value="TreeGrafter"/>
</dbReference>
<gene>
    <name evidence="3" type="primary">Aste57867_11042</name>
    <name evidence="2" type="ORF">As57867_011000</name>
    <name evidence="3" type="ORF">ASTE57867_11042</name>
</gene>
<name>A0A485KS16_9STRA</name>
<dbReference type="Proteomes" id="UP000332933">
    <property type="component" value="Unassembled WGS sequence"/>
</dbReference>
<evidence type="ECO:0000313" key="2">
    <source>
        <dbReference type="EMBL" id="KAF0698322.1"/>
    </source>
</evidence>
<protein>
    <submittedName>
        <fullName evidence="3">Aste57867_11042 protein</fullName>
    </submittedName>
</protein>
<accession>A0A485KS16</accession>
<dbReference type="InterPro" id="IPR004821">
    <property type="entry name" value="Cyt_trans-like"/>
</dbReference>
<dbReference type="EMBL" id="CAADRA010005268">
    <property type="protein sequence ID" value="VFT87910.1"/>
    <property type="molecule type" value="Genomic_DNA"/>
</dbReference>
<dbReference type="InterPro" id="IPR051182">
    <property type="entry name" value="Euk_NMN_adenylyltrnsfrase"/>
</dbReference>
<dbReference type="Gene3D" id="3.40.50.620">
    <property type="entry name" value="HUPs"/>
    <property type="match status" value="1"/>
</dbReference>
<dbReference type="GO" id="GO:0004515">
    <property type="term" value="F:nicotinate-nucleotide adenylyltransferase activity"/>
    <property type="evidence" value="ECO:0007669"/>
    <property type="project" value="TreeGrafter"/>
</dbReference>